<dbReference type="AlphaFoldDB" id="U9TP15"/>
<protein>
    <submittedName>
        <fullName evidence="2">Uncharacterized protein</fullName>
    </submittedName>
</protein>
<feature type="transmembrane region" description="Helical" evidence="1">
    <location>
        <begin position="74"/>
        <end position="91"/>
    </location>
</feature>
<sequence>MTDYDPYNDFWGDFLTGVVVTIIATRISDKTKDENDGCNNKKTKKKNYLDILDDFIIFDVKDEKKRGFMRGHKCLILFITALLFFVNPSSIKQIEVPNEFSMNKNFHKNCEVGNLLKWIAVSFLAAAWILFLSIWYNRSNEWWNELWNKQRWIIQLNIRKFVILIFLIIAILIQSVRSGLVLSNNFWQTKITTALTIVAITRLIDIYKNGGSSLYAEIFWGKDVDESTNP</sequence>
<keyword evidence="1" id="KW-0472">Membrane</keyword>
<dbReference type="EMBL" id="KI288385">
    <property type="protein sequence ID" value="ESA09177.1"/>
    <property type="molecule type" value="Genomic_DNA"/>
</dbReference>
<reference evidence="2" key="1">
    <citation type="submission" date="2013-07" db="EMBL/GenBank/DDBJ databases">
        <title>The genome of an arbuscular mycorrhizal fungus provides insights into the evolution of the oldest plant symbiosis.</title>
        <authorList>
            <consortium name="DOE Joint Genome Institute"/>
            <person name="Tisserant E."/>
            <person name="Malbreil M."/>
            <person name="Kuo A."/>
            <person name="Kohler A."/>
            <person name="Symeonidi A."/>
            <person name="Balestrini R."/>
            <person name="Charron P."/>
            <person name="Duensing N."/>
            <person name="Frei-dit-Frey N."/>
            <person name="Gianinazzi-Pearson V."/>
            <person name="Gilbert B."/>
            <person name="Handa Y."/>
            <person name="Hijri M."/>
            <person name="Kaul R."/>
            <person name="Kawaguchi M."/>
            <person name="Krajinski F."/>
            <person name="Lammers P."/>
            <person name="Lapierre D."/>
            <person name="Masclaux F.G."/>
            <person name="Murat C."/>
            <person name="Morin E."/>
            <person name="Ndikumana S."/>
            <person name="Pagni M."/>
            <person name="Petitpierre D."/>
            <person name="Requena N."/>
            <person name="Rosikiewicz P."/>
            <person name="Riley R."/>
            <person name="Saito K."/>
            <person name="San Clemente H."/>
            <person name="Shapiro H."/>
            <person name="van Tuinen D."/>
            <person name="Becard G."/>
            <person name="Bonfante P."/>
            <person name="Paszkowski U."/>
            <person name="Shachar-Hill Y."/>
            <person name="Young J.P."/>
            <person name="Sanders I.R."/>
            <person name="Henrissat B."/>
            <person name="Rensing S.A."/>
            <person name="Grigoriev I.V."/>
            <person name="Corradi N."/>
            <person name="Roux C."/>
            <person name="Martin F."/>
        </authorList>
    </citation>
    <scope>NUCLEOTIDE SEQUENCE</scope>
    <source>
        <strain evidence="2">DAOM 197198</strain>
    </source>
</reference>
<feature type="transmembrane region" description="Helical" evidence="1">
    <location>
        <begin position="157"/>
        <end position="174"/>
    </location>
</feature>
<evidence type="ECO:0000256" key="1">
    <source>
        <dbReference type="SAM" id="Phobius"/>
    </source>
</evidence>
<dbReference type="HOGENOM" id="CLU_1019934_0_0_1"/>
<feature type="transmembrane region" description="Helical" evidence="1">
    <location>
        <begin position="115"/>
        <end position="136"/>
    </location>
</feature>
<accession>U9TP15</accession>
<keyword evidence="1" id="KW-1133">Transmembrane helix</keyword>
<keyword evidence="1" id="KW-0812">Transmembrane</keyword>
<proteinExistence type="predicted"/>
<dbReference type="VEuPathDB" id="FungiDB:RhiirFUN_006302"/>
<evidence type="ECO:0000313" key="2">
    <source>
        <dbReference type="EMBL" id="ESA09177.1"/>
    </source>
</evidence>
<name>U9TP15_RHIID</name>
<organism evidence="2">
    <name type="scientific">Rhizophagus irregularis (strain DAOM 181602 / DAOM 197198 / MUCL 43194)</name>
    <name type="common">Arbuscular mycorrhizal fungus</name>
    <name type="synonym">Glomus intraradices</name>
    <dbReference type="NCBI Taxonomy" id="747089"/>
    <lineage>
        <taxon>Eukaryota</taxon>
        <taxon>Fungi</taxon>
        <taxon>Fungi incertae sedis</taxon>
        <taxon>Mucoromycota</taxon>
        <taxon>Glomeromycotina</taxon>
        <taxon>Glomeromycetes</taxon>
        <taxon>Glomerales</taxon>
        <taxon>Glomeraceae</taxon>
        <taxon>Rhizophagus</taxon>
    </lineage>
</organism>
<gene>
    <name evidence="2" type="ORF">GLOINDRAFT_97929</name>
</gene>